<evidence type="ECO:0000313" key="2">
    <source>
        <dbReference type="EMBL" id="KAG9194752.1"/>
    </source>
</evidence>
<proteinExistence type="predicted"/>
<feature type="region of interest" description="Disordered" evidence="1">
    <location>
        <begin position="68"/>
        <end position="88"/>
    </location>
</feature>
<protein>
    <submittedName>
        <fullName evidence="2">Uncharacterized protein</fullName>
    </submittedName>
</protein>
<feature type="compositionally biased region" description="Basic and acidic residues" evidence="1">
    <location>
        <begin position="68"/>
        <end position="87"/>
    </location>
</feature>
<dbReference type="Proteomes" id="UP001199106">
    <property type="component" value="Unassembled WGS sequence"/>
</dbReference>
<gene>
    <name evidence="2" type="ORF">G6011_04787</name>
</gene>
<accession>A0AAD4NU82</accession>
<organism evidence="2 3">
    <name type="scientific">Alternaria panax</name>
    <dbReference type="NCBI Taxonomy" id="48097"/>
    <lineage>
        <taxon>Eukaryota</taxon>
        <taxon>Fungi</taxon>
        <taxon>Dikarya</taxon>
        <taxon>Ascomycota</taxon>
        <taxon>Pezizomycotina</taxon>
        <taxon>Dothideomycetes</taxon>
        <taxon>Pleosporomycetidae</taxon>
        <taxon>Pleosporales</taxon>
        <taxon>Pleosporineae</taxon>
        <taxon>Pleosporaceae</taxon>
        <taxon>Alternaria</taxon>
        <taxon>Alternaria sect. Panax</taxon>
    </lineage>
</organism>
<sequence>MSLMSFQNLSANNYVSIVKEIEQGCATLEQWAQLSDNMIFALPWRLLQCYPDGLEEVKARTTERLIEDGGDMRSKDNADHGINRDEEPGWNYTSLASTQQLSRSETIESDVLAYIKTMQGCETSHPYEHPNVTVSGPARVFRRPRTRDRIEAFRAMRIFTKTQFGNGNSMLRRELLVDGVDESAKESDGLIKLDSFRLANAQDEYNSRISHYADRIKVAEKISLNLFGDKKEWTARRHRASIKAKKELGLARQYGIYRIRSSLLRTSQIILPARKSRIGSMLQKDYKAKEAIIEIVLFFDSTAFWRGLSHEGETKSLLQP</sequence>
<dbReference type="AlphaFoldDB" id="A0AAD4NU82"/>
<dbReference type="EMBL" id="JAANER010000002">
    <property type="protein sequence ID" value="KAG9194752.1"/>
    <property type="molecule type" value="Genomic_DNA"/>
</dbReference>
<evidence type="ECO:0000256" key="1">
    <source>
        <dbReference type="SAM" id="MobiDB-lite"/>
    </source>
</evidence>
<name>A0AAD4NU82_9PLEO</name>
<keyword evidence="3" id="KW-1185">Reference proteome</keyword>
<comment type="caution">
    <text evidence="2">The sequence shown here is derived from an EMBL/GenBank/DDBJ whole genome shotgun (WGS) entry which is preliminary data.</text>
</comment>
<evidence type="ECO:0000313" key="3">
    <source>
        <dbReference type="Proteomes" id="UP001199106"/>
    </source>
</evidence>
<reference evidence="2" key="1">
    <citation type="submission" date="2021-07" db="EMBL/GenBank/DDBJ databases">
        <title>Genome Resource of American Ginseng Black Spot Pathogen Alternaria panax.</title>
        <authorList>
            <person name="Qiu C."/>
            <person name="Wang W."/>
            <person name="Liu Z."/>
        </authorList>
    </citation>
    <scope>NUCLEOTIDE SEQUENCE</scope>
    <source>
        <strain evidence="2">BNCC115425</strain>
    </source>
</reference>